<accession>A0A3B1CZE4</accession>
<reference evidence="2" key="1">
    <citation type="submission" date="2018-06" db="EMBL/GenBank/DDBJ databases">
        <authorList>
            <person name="Zhirakovskaya E."/>
        </authorList>
    </citation>
    <scope>NUCLEOTIDE SEQUENCE</scope>
</reference>
<feature type="transmembrane region" description="Helical" evidence="1">
    <location>
        <begin position="102"/>
        <end position="123"/>
    </location>
</feature>
<feature type="transmembrane region" description="Helical" evidence="1">
    <location>
        <begin position="135"/>
        <end position="155"/>
    </location>
</feature>
<dbReference type="EMBL" id="UOGF01000049">
    <property type="protein sequence ID" value="VAX29324.1"/>
    <property type="molecule type" value="Genomic_DNA"/>
</dbReference>
<feature type="transmembrane region" description="Helical" evidence="1">
    <location>
        <begin position="176"/>
        <end position="195"/>
    </location>
</feature>
<feature type="transmembrane region" description="Helical" evidence="1">
    <location>
        <begin position="215"/>
        <end position="235"/>
    </location>
</feature>
<gene>
    <name evidence="2" type="ORF">MNBD_NITROSPIRAE01-1756</name>
</gene>
<keyword evidence="1" id="KW-0812">Transmembrane</keyword>
<name>A0A3B1CZE4_9ZZZZ</name>
<evidence type="ECO:0000256" key="1">
    <source>
        <dbReference type="SAM" id="Phobius"/>
    </source>
</evidence>
<organism evidence="2">
    <name type="scientific">hydrothermal vent metagenome</name>
    <dbReference type="NCBI Taxonomy" id="652676"/>
    <lineage>
        <taxon>unclassified sequences</taxon>
        <taxon>metagenomes</taxon>
        <taxon>ecological metagenomes</taxon>
    </lineage>
</organism>
<proteinExistence type="predicted"/>
<keyword evidence="1" id="KW-1133">Transmembrane helix</keyword>
<sequence length="274" mass="30623">MARIQEIIFLVFGQLAVGGVFLMSLPSLKTVGIGFYRTNGLVFLLTVILGIFLFPIDGSQWFQILFELELVGLMFLLFSAFILTLFIYNLRLWFRHPHHSQSLLILATTFGTIAVLTSAVYYLPEDSGTARLLSLSFYFLISSLVLGAGVLSMLLGHSYLTRPGLSILPLQQLVKLFMILVFIEAAVALLSMILLSPTERLIDALLLRNFEGLYLWIRLLIGMVGPLILTPMIVLTVKDRATMSATGLLYVAMMMVIIGEICSRFFLLVDVNFL</sequence>
<dbReference type="AlphaFoldDB" id="A0A3B1CZE4"/>
<keyword evidence="1" id="KW-0472">Membrane</keyword>
<protein>
    <submittedName>
        <fullName evidence="2">Uncharacterized protein</fullName>
    </submittedName>
</protein>
<feature type="transmembrane region" description="Helical" evidence="1">
    <location>
        <begin position="40"/>
        <end position="58"/>
    </location>
</feature>
<evidence type="ECO:0000313" key="2">
    <source>
        <dbReference type="EMBL" id="VAX29324.1"/>
    </source>
</evidence>
<feature type="transmembrane region" description="Helical" evidence="1">
    <location>
        <begin position="70"/>
        <end position="90"/>
    </location>
</feature>
<feature type="transmembrane region" description="Helical" evidence="1">
    <location>
        <begin position="247"/>
        <end position="269"/>
    </location>
</feature>
<feature type="transmembrane region" description="Helical" evidence="1">
    <location>
        <begin position="6"/>
        <end position="28"/>
    </location>
</feature>